<gene>
    <name evidence="1" type="ORF">ACHAWO_003132</name>
</gene>
<protein>
    <submittedName>
        <fullName evidence="1">Uncharacterized protein</fullName>
    </submittedName>
</protein>
<dbReference type="InterPro" id="IPR036770">
    <property type="entry name" value="Ankyrin_rpt-contain_sf"/>
</dbReference>
<dbReference type="Proteomes" id="UP001530400">
    <property type="component" value="Unassembled WGS sequence"/>
</dbReference>
<dbReference type="Pfam" id="PF13857">
    <property type="entry name" value="Ank_5"/>
    <property type="match status" value="1"/>
</dbReference>
<accession>A0ABD3QMZ2</accession>
<dbReference type="EMBL" id="JALLPJ020000135">
    <property type="protein sequence ID" value="KAL3801433.1"/>
    <property type="molecule type" value="Genomic_DNA"/>
</dbReference>
<dbReference type="SMART" id="SM00248">
    <property type="entry name" value="ANK"/>
    <property type="match status" value="2"/>
</dbReference>
<keyword evidence="2" id="KW-1185">Reference proteome</keyword>
<dbReference type="AlphaFoldDB" id="A0ABD3QMZ2"/>
<evidence type="ECO:0000313" key="1">
    <source>
        <dbReference type="EMBL" id="KAL3801433.1"/>
    </source>
</evidence>
<organism evidence="1 2">
    <name type="scientific">Cyclotella atomus</name>
    <dbReference type="NCBI Taxonomy" id="382360"/>
    <lineage>
        <taxon>Eukaryota</taxon>
        <taxon>Sar</taxon>
        <taxon>Stramenopiles</taxon>
        <taxon>Ochrophyta</taxon>
        <taxon>Bacillariophyta</taxon>
        <taxon>Coscinodiscophyceae</taxon>
        <taxon>Thalassiosirophycidae</taxon>
        <taxon>Stephanodiscales</taxon>
        <taxon>Stephanodiscaceae</taxon>
        <taxon>Cyclotella</taxon>
    </lineage>
</organism>
<sequence>MIRFLLIDDQDAISAPNRDGDLPLHLACMYKRLSIAKLVYNSCPEALRRQNNDGKTPLDVARASVNNDEFPEVAQFVEDQLELERQARENVEPDGNGQLPVHRVLQTSEASLGSIKLMAAANPASLTTTDNQGFIPLHFACKVGRVNIVKNIVEADEEFLKVKTSRGELPLHLACLVNYILERSDYGVSLRFHGKLPIELLLGDLASCDRNRLEYVEAVYRLLRANPEVVADSL</sequence>
<reference evidence="1 2" key="1">
    <citation type="submission" date="2024-10" db="EMBL/GenBank/DDBJ databases">
        <title>Updated reference genomes for cyclostephanoid diatoms.</title>
        <authorList>
            <person name="Roberts W.R."/>
            <person name="Alverson A.J."/>
        </authorList>
    </citation>
    <scope>NUCLEOTIDE SEQUENCE [LARGE SCALE GENOMIC DNA]</scope>
    <source>
        <strain evidence="1 2">AJA010-31</strain>
    </source>
</reference>
<dbReference type="Gene3D" id="1.25.40.20">
    <property type="entry name" value="Ankyrin repeat-containing domain"/>
    <property type="match status" value="2"/>
</dbReference>
<proteinExistence type="predicted"/>
<name>A0ABD3QMZ2_9STRA</name>
<dbReference type="PANTHER" id="PTHR24121:SF23">
    <property type="entry name" value="NO MECHANORECEPTOR POTENTIAL C, ISOFORM H"/>
    <property type="match status" value="1"/>
</dbReference>
<comment type="caution">
    <text evidence="1">The sequence shown here is derived from an EMBL/GenBank/DDBJ whole genome shotgun (WGS) entry which is preliminary data.</text>
</comment>
<dbReference type="SUPFAM" id="SSF48403">
    <property type="entry name" value="Ankyrin repeat"/>
    <property type="match status" value="1"/>
</dbReference>
<evidence type="ECO:0000313" key="2">
    <source>
        <dbReference type="Proteomes" id="UP001530400"/>
    </source>
</evidence>
<dbReference type="InterPro" id="IPR002110">
    <property type="entry name" value="Ankyrin_rpt"/>
</dbReference>
<dbReference type="PANTHER" id="PTHR24121">
    <property type="entry name" value="NO MECHANORECEPTOR POTENTIAL C, ISOFORM D-RELATED"/>
    <property type="match status" value="1"/>
</dbReference>